<dbReference type="AlphaFoldDB" id="A0A8K0P513"/>
<evidence type="ECO:0000259" key="2">
    <source>
        <dbReference type="Pfam" id="PF20700"/>
    </source>
</evidence>
<dbReference type="Pfam" id="PF20700">
    <property type="entry name" value="Mutator"/>
    <property type="match status" value="1"/>
</dbReference>
<evidence type="ECO:0000313" key="3">
    <source>
        <dbReference type="EMBL" id="KAG8232563.1"/>
    </source>
</evidence>
<dbReference type="OrthoDB" id="6435104at2759"/>
<evidence type="ECO:0000313" key="4">
    <source>
        <dbReference type="Proteomes" id="UP000792457"/>
    </source>
</evidence>
<dbReference type="EMBL" id="KZ308631">
    <property type="protein sequence ID" value="KAG8232563.1"/>
    <property type="molecule type" value="Genomic_DNA"/>
</dbReference>
<dbReference type="Proteomes" id="UP000792457">
    <property type="component" value="Unassembled WGS sequence"/>
</dbReference>
<proteinExistence type="predicted"/>
<reference evidence="3" key="2">
    <citation type="submission" date="2017-10" db="EMBL/GenBank/DDBJ databases">
        <title>Ladona fulva Genome sequencing and assembly.</title>
        <authorList>
            <person name="Murali S."/>
            <person name="Richards S."/>
            <person name="Bandaranaike D."/>
            <person name="Bellair M."/>
            <person name="Blankenburg K."/>
            <person name="Chao H."/>
            <person name="Dinh H."/>
            <person name="Doddapaneni H."/>
            <person name="Dugan-Rocha S."/>
            <person name="Elkadiri S."/>
            <person name="Gnanaolivu R."/>
            <person name="Hernandez B."/>
            <person name="Skinner E."/>
            <person name="Javaid M."/>
            <person name="Lee S."/>
            <person name="Li M."/>
            <person name="Ming W."/>
            <person name="Munidasa M."/>
            <person name="Muniz J."/>
            <person name="Nguyen L."/>
            <person name="Hughes D."/>
            <person name="Osuji N."/>
            <person name="Pu L.-L."/>
            <person name="Puazo M."/>
            <person name="Qu C."/>
            <person name="Quiroz J."/>
            <person name="Raj R."/>
            <person name="Weissenberger G."/>
            <person name="Xin Y."/>
            <person name="Zou X."/>
            <person name="Han Y."/>
            <person name="Worley K."/>
            <person name="Muzny D."/>
            <person name="Gibbs R."/>
        </authorList>
    </citation>
    <scope>NUCLEOTIDE SEQUENCE</scope>
    <source>
        <strain evidence="3">Sampled in the wild</strain>
    </source>
</reference>
<keyword evidence="4" id="KW-1185">Reference proteome</keyword>
<dbReference type="InterPro" id="IPR049012">
    <property type="entry name" value="Mutator_transp_dom"/>
</dbReference>
<sequence>MSGRKGSHEQHQTEEFRKDVRRRKFSPKNPHTAERDTVSTSTSAKKFRSAHNVPVPEEETIGYSLLNFLTVFSAIRIGLGGAKKFCGIMDLPPPVAQKSYDAIVKNIQWAVQQCLEFFLKKQSKECYGIKYVNYIGDSDSKTYKGVLDVKPYGDGFAINKRECIGHVQKRMGMHLRQCMKKNKGVVGRNKLSEKMIDKLPIYYGLAIRRNNKSVGRMRDAIWAIYYHYQSNDEKPILAMIRGVLGGRRRQRGNWLHTAMITNRFRIMFCSCIFNEGNVTLLKVMQVMGVKCGNNVHSWAVLEDAGRLSRAEYTAMSSTREGRAARKERKMEEVSLLLRKGNYMVQALMMYWKCVEKKYFIEIF</sequence>
<comment type="caution">
    <text evidence="3">The sequence shown here is derived from an EMBL/GenBank/DDBJ whole genome shotgun (WGS) entry which is preliminary data.</text>
</comment>
<feature type="compositionally biased region" description="Basic and acidic residues" evidence="1">
    <location>
        <begin position="1"/>
        <end position="18"/>
    </location>
</feature>
<feature type="region of interest" description="Disordered" evidence="1">
    <location>
        <begin position="1"/>
        <end position="51"/>
    </location>
</feature>
<organism evidence="3 4">
    <name type="scientific">Ladona fulva</name>
    <name type="common">Scarce chaser dragonfly</name>
    <name type="synonym">Libellula fulva</name>
    <dbReference type="NCBI Taxonomy" id="123851"/>
    <lineage>
        <taxon>Eukaryota</taxon>
        <taxon>Metazoa</taxon>
        <taxon>Ecdysozoa</taxon>
        <taxon>Arthropoda</taxon>
        <taxon>Hexapoda</taxon>
        <taxon>Insecta</taxon>
        <taxon>Pterygota</taxon>
        <taxon>Palaeoptera</taxon>
        <taxon>Odonata</taxon>
        <taxon>Epiprocta</taxon>
        <taxon>Anisoptera</taxon>
        <taxon>Libelluloidea</taxon>
        <taxon>Libellulidae</taxon>
        <taxon>Ladona</taxon>
    </lineage>
</organism>
<protein>
    <recommendedName>
        <fullName evidence="2">Mutator-like transposase domain-containing protein</fullName>
    </recommendedName>
</protein>
<gene>
    <name evidence="3" type="ORF">J437_LFUL008701</name>
</gene>
<feature type="domain" description="Mutator-like transposase" evidence="2">
    <location>
        <begin position="121"/>
        <end position="230"/>
    </location>
</feature>
<evidence type="ECO:0000256" key="1">
    <source>
        <dbReference type="SAM" id="MobiDB-lite"/>
    </source>
</evidence>
<name>A0A8K0P513_LADFU</name>
<reference evidence="3" key="1">
    <citation type="submission" date="2013-04" db="EMBL/GenBank/DDBJ databases">
        <authorList>
            <person name="Qu J."/>
            <person name="Murali S.C."/>
            <person name="Bandaranaike D."/>
            <person name="Bellair M."/>
            <person name="Blankenburg K."/>
            <person name="Chao H."/>
            <person name="Dinh H."/>
            <person name="Doddapaneni H."/>
            <person name="Downs B."/>
            <person name="Dugan-Rocha S."/>
            <person name="Elkadiri S."/>
            <person name="Gnanaolivu R.D."/>
            <person name="Hernandez B."/>
            <person name="Javaid M."/>
            <person name="Jayaseelan J.C."/>
            <person name="Lee S."/>
            <person name="Li M."/>
            <person name="Ming W."/>
            <person name="Munidasa M."/>
            <person name="Muniz J."/>
            <person name="Nguyen L."/>
            <person name="Ongeri F."/>
            <person name="Osuji N."/>
            <person name="Pu L.-L."/>
            <person name="Puazo M."/>
            <person name="Qu C."/>
            <person name="Quiroz J."/>
            <person name="Raj R."/>
            <person name="Weissenberger G."/>
            <person name="Xin Y."/>
            <person name="Zou X."/>
            <person name="Han Y."/>
            <person name="Richards S."/>
            <person name="Worley K."/>
            <person name="Muzny D."/>
            <person name="Gibbs R."/>
        </authorList>
    </citation>
    <scope>NUCLEOTIDE SEQUENCE</scope>
    <source>
        <strain evidence="3">Sampled in the wild</strain>
    </source>
</reference>
<accession>A0A8K0P513</accession>